<accession>X0W3U1</accession>
<organism evidence="2">
    <name type="scientific">marine sediment metagenome</name>
    <dbReference type="NCBI Taxonomy" id="412755"/>
    <lineage>
        <taxon>unclassified sequences</taxon>
        <taxon>metagenomes</taxon>
        <taxon>ecological metagenomes</taxon>
    </lineage>
</organism>
<gene>
    <name evidence="2" type="ORF">S01H1_51696</name>
</gene>
<dbReference type="Pfam" id="PF01381">
    <property type="entry name" value="HTH_3"/>
    <property type="match status" value="1"/>
</dbReference>
<dbReference type="SMART" id="SM00530">
    <property type="entry name" value="HTH_XRE"/>
    <property type="match status" value="1"/>
</dbReference>
<dbReference type="PROSITE" id="PS50943">
    <property type="entry name" value="HTH_CROC1"/>
    <property type="match status" value="1"/>
</dbReference>
<proteinExistence type="predicted"/>
<dbReference type="SUPFAM" id="SSF47413">
    <property type="entry name" value="lambda repressor-like DNA-binding domains"/>
    <property type="match status" value="1"/>
</dbReference>
<dbReference type="InterPro" id="IPR001387">
    <property type="entry name" value="Cro/C1-type_HTH"/>
</dbReference>
<dbReference type="CDD" id="cd00093">
    <property type="entry name" value="HTH_XRE"/>
    <property type="match status" value="1"/>
</dbReference>
<reference evidence="2" key="1">
    <citation type="journal article" date="2014" name="Front. Microbiol.">
        <title>High frequency of phylogenetically diverse reductive dehalogenase-homologous genes in deep subseafloor sedimentary metagenomes.</title>
        <authorList>
            <person name="Kawai M."/>
            <person name="Futagami T."/>
            <person name="Toyoda A."/>
            <person name="Takaki Y."/>
            <person name="Nishi S."/>
            <person name="Hori S."/>
            <person name="Arai W."/>
            <person name="Tsubouchi T."/>
            <person name="Morono Y."/>
            <person name="Uchiyama I."/>
            <person name="Ito T."/>
            <person name="Fujiyama A."/>
            <person name="Inagaki F."/>
            <person name="Takami H."/>
        </authorList>
    </citation>
    <scope>NUCLEOTIDE SEQUENCE</scope>
    <source>
        <strain evidence="2">Expedition CK06-06</strain>
    </source>
</reference>
<evidence type="ECO:0000259" key="1">
    <source>
        <dbReference type="PROSITE" id="PS50943"/>
    </source>
</evidence>
<dbReference type="AlphaFoldDB" id="X0W3U1"/>
<name>X0W3U1_9ZZZZ</name>
<feature type="domain" description="HTH cro/C1-type" evidence="1">
    <location>
        <begin position="24"/>
        <end position="66"/>
    </location>
</feature>
<protein>
    <recommendedName>
        <fullName evidence="1">HTH cro/C1-type domain-containing protein</fullName>
    </recommendedName>
</protein>
<dbReference type="GO" id="GO:0003677">
    <property type="term" value="F:DNA binding"/>
    <property type="evidence" value="ECO:0007669"/>
    <property type="project" value="InterPro"/>
</dbReference>
<comment type="caution">
    <text evidence="2">The sequence shown here is derived from an EMBL/GenBank/DDBJ whole genome shotgun (WGS) entry which is preliminary data.</text>
</comment>
<dbReference type="InterPro" id="IPR010982">
    <property type="entry name" value="Lambda_DNA-bd_dom_sf"/>
</dbReference>
<evidence type="ECO:0000313" key="2">
    <source>
        <dbReference type="EMBL" id="GAG25230.1"/>
    </source>
</evidence>
<dbReference type="Gene3D" id="1.10.260.40">
    <property type="entry name" value="lambda repressor-like DNA-binding domains"/>
    <property type="match status" value="1"/>
</dbReference>
<sequence>MSAQEAFIISFVNEVMRRRKCLPSQLAANLGVSHATVSRWLSGEDTPNTRSCQRLAEYSGVPLEKILSIVGHLPRVAEKASPEWPEFREYAYQKYPNELDEDLITMIEDLIERRRERRYGGKDS</sequence>
<dbReference type="EMBL" id="BARS01033374">
    <property type="protein sequence ID" value="GAG25230.1"/>
    <property type="molecule type" value="Genomic_DNA"/>
</dbReference>